<dbReference type="SUPFAM" id="SSF53474">
    <property type="entry name" value="alpha/beta-Hydrolases"/>
    <property type="match status" value="1"/>
</dbReference>
<dbReference type="InterPro" id="IPR029058">
    <property type="entry name" value="AB_hydrolase_fold"/>
</dbReference>
<dbReference type="InterPro" id="IPR050228">
    <property type="entry name" value="Carboxylesterase_BioH"/>
</dbReference>
<evidence type="ECO:0000259" key="1">
    <source>
        <dbReference type="Pfam" id="PF12697"/>
    </source>
</evidence>
<feature type="domain" description="AB hydrolase-1" evidence="1">
    <location>
        <begin position="23"/>
        <end position="266"/>
    </location>
</feature>
<name>A0A6J6A242_9ZZZZ</name>
<protein>
    <submittedName>
        <fullName evidence="2">Unannotated protein</fullName>
    </submittedName>
</protein>
<reference evidence="2" key="1">
    <citation type="submission" date="2020-05" db="EMBL/GenBank/DDBJ databases">
        <authorList>
            <person name="Chiriac C."/>
            <person name="Salcher M."/>
            <person name="Ghai R."/>
            <person name="Kavagutti S V."/>
        </authorList>
    </citation>
    <scope>NUCLEOTIDE SEQUENCE</scope>
</reference>
<dbReference type="InterPro" id="IPR000073">
    <property type="entry name" value="AB_hydrolase_1"/>
</dbReference>
<dbReference type="AlphaFoldDB" id="A0A6J6A242"/>
<organism evidence="2">
    <name type="scientific">freshwater metagenome</name>
    <dbReference type="NCBI Taxonomy" id="449393"/>
    <lineage>
        <taxon>unclassified sequences</taxon>
        <taxon>metagenomes</taxon>
        <taxon>ecological metagenomes</taxon>
    </lineage>
</organism>
<proteinExistence type="predicted"/>
<accession>A0A6J6A242</accession>
<evidence type="ECO:0000313" key="2">
    <source>
        <dbReference type="EMBL" id="CAB4347117.1"/>
    </source>
</evidence>
<gene>
    <name evidence="2" type="ORF">UFOPK3331_02110</name>
    <name evidence="3" type="ORF">UFOPK3785_01823</name>
</gene>
<dbReference type="EMBL" id="CAESAL010000148">
    <property type="protein sequence ID" value="CAB4347117.1"/>
    <property type="molecule type" value="Genomic_DNA"/>
</dbReference>
<sequence>MRVPSTDDVEIKVHDLGGEGPPLVLAHATGFHGRVWEPLAAHLTGFHLWSIDMRAHGDSTAPEDRPLEWYGFADDVLSVIDGIGLEKPFGVGHSKGAASLLLAEQARPGTFTALYLYEPVVVPTDHVTGHNPDNPLSNGARRRRDTFESFDAAYENYASKPPFNTLHPEVLRVYVDHGFTQNDDGTVSLKCSPENEAEVYAHGMSHHAFAALHEVTCPVTIAMGVEDTVPAIFGRPIAEALPHGTIASFPELAHFGPLEAPATIAASVLEAFSHVK</sequence>
<dbReference type="EMBL" id="CAFBNJ010000138">
    <property type="protein sequence ID" value="CAB4964928.1"/>
    <property type="molecule type" value="Genomic_DNA"/>
</dbReference>
<dbReference type="Pfam" id="PF12697">
    <property type="entry name" value="Abhydrolase_6"/>
    <property type="match status" value="1"/>
</dbReference>
<dbReference type="PANTHER" id="PTHR43194:SF5">
    <property type="entry name" value="PIMELOYL-[ACYL-CARRIER PROTEIN] METHYL ESTER ESTERASE"/>
    <property type="match status" value="1"/>
</dbReference>
<dbReference type="Gene3D" id="3.40.50.1820">
    <property type="entry name" value="alpha/beta hydrolase"/>
    <property type="match status" value="1"/>
</dbReference>
<evidence type="ECO:0000313" key="3">
    <source>
        <dbReference type="EMBL" id="CAB4964928.1"/>
    </source>
</evidence>
<dbReference type="PANTHER" id="PTHR43194">
    <property type="entry name" value="HYDROLASE ALPHA/BETA FOLD FAMILY"/>
    <property type="match status" value="1"/>
</dbReference>